<feature type="compositionally biased region" description="Acidic residues" evidence="1">
    <location>
        <begin position="54"/>
        <end position="74"/>
    </location>
</feature>
<evidence type="ECO:0000313" key="2">
    <source>
        <dbReference type="EMBL" id="APT90498.1"/>
    </source>
</evidence>
<dbReference type="AlphaFoldDB" id="A0A1L7CXF4"/>
<keyword evidence="3" id="KW-1185">Reference proteome</keyword>
<feature type="region of interest" description="Disordered" evidence="1">
    <location>
        <begin position="1"/>
        <end position="110"/>
    </location>
</feature>
<evidence type="ECO:0008006" key="4">
    <source>
        <dbReference type="Google" id="ProtNLM"/>
    </source>
</evidence>
<organism evidence="2 3">
    <name type="scientific">Corynebacterium sphenisci DSM 44792</name>
    <dbReference type="NCBI Taxonomy" id="1437874"/>
    <lineage>
        <taxon>Bacteria</taxon>
        <taxon>Bacillati</taxon>
        <taxon>Actinomycetota</taxon>
        <taxon>Actinomycetes</taxon>
        <taxon>Mycobacteriales</taxon>
        <taxon>Corynebacteriaceae</taxon>
        <taxon>Corynebacterium</taxon>
    </lineage>
</organism>
<dbReference type="KEGG" id="csph:CSPHI_04990"/>
<proteinExistence type="predicted"/>
<accession>A0A1L7CXF4</accession>
<dbReference type="OrthoDB" id="4251119at2"/>
<feature type="region of interest" description="Disordered" evidence="1">
    <location>
        <begin position="153"/>
        <end position="194"/>
    </location>
</feature>
<feature type="compositionally biased region" description="Basic and acidic residues" evidence="1">
    <location>
        <begin position="183"/>
        <end position="194"/>
    </location>
</feature>
<feature type="compositionally biased region" description="Low complexity" evidence="1">
    <location>
        <begin position="1"/>
        <end position="30"/>
    </location>
</feature>
<evidence type="ECO:0000256" key="1">
    <source>
        <dbReference type="SAM" id="MobiDB-lite"/>
    </source>
</evidence>
<name>A0A1L7CXF4_9CORY</name>
<protein>
    <recommendedName>
        <fullName evidence="4">Scaffolding protein</fullName>
    </recommendedName>
</protein>
<dbReference type="Proteomes" id="UP000185469">
    <property type="component" value="Chromosome"/>
</dbReference>
<sequence length="194" mass="20208">MADTTADAQAAADDATTGPATAEPETTSTSADDEQQAQEAPTSPAAEETTPDDRDAEADAPDDTAGDDADDDDATLPPAVRRQLEKARREARNLRERAKTAEEAAKAAKAEALRVRVGVQAGLPLDMCERLRGDTEDQLVADAQSLIEALGLTGRATPPGLPREAPGHRGSIPPGSQAGAESDLAKIGERIYAR</sequence>
<gene>
    <name evidence="2" type="ORF">CSPHI_04990</name>
</gene>
<dbReference type="EMBL" id="CP009248">
    <property type="protein sequence ID" value="APT90498.1"/>
    <property type="molecule type" value="Genomic_DNA"/>
</dbReference>
<evidence type="ECO:0000313" key="3">
    <source>
        <dbReference type="Proteomes" id="UP000185469"/>
    </source>
</evidence>
<feature type="compositionally biased region" description="Basic and acidic residues" evidence="1">
    <location>
        <begin position="82"/>
        <end position="110"/>
    </location>
</feature>
<reference evidence="2 3" key="1">
    <citation type="submission" date="2014-08" db="EMBL/GenBank/DDBJ databases">
        <title>Complete genome sequence of Corynebacterium sphenisci CECT 5990(T) (=DSM 44792(T)), isolated from healthy wild penguins.</title>
        <authorList>
            <person name="Ruckert C."/>
            <person name="Albersmeier A."/>
            <person name="Winkler A."/>
            <person name="Kalinowski J."/>
        </authorList>
    </citation>
    <scope>NUCLEOTIDE SEQUENCE [LARGE SCALE GENOMIC DNA]</scope>
    <source>
        <strain evidence="2 3">DSM 44792</strain>
    </source>
</reference>
<dbReference type="RefSeq" id="WP_075691752.1">
    <property type="nucleotide sequence ID" value="NZ_CP009248.1"/>
</dbReference>